<dbReference type="Gene3D" id="3.40.50.620">
    <property type="entry name" value="HUPs"/>
    <property type="match status" value="1"/>
</dbReference>
<dbReference type="PANTHER" id="PTHR11455:SF22">
    <property type="entry name" value="CRYPTOCHROME DASH"/>
    <property type="match status" value="1"/>
</dbReference>
<evidence type="ECO:0000259" key="9">
    <source>
        <dbReference type="PROSITE" id="PS51645"/>
    </source>
</evidence>
<evidence type="ECO:0000256" key="5">
    <source>
        <dbReference type="ARBA" id="ARBA00022991"/>
    </source>
</evidence>
<evidence type="ECO:0000256" key="6">
    <source>
        <dbReference type="PIRSR" id="PIRSR602081-1"/>
    </source>
</evidence>
<reference evidence="11" key="1">
    <citation type="submission" date="2016-10" db="EMBL/GenBank/DDBJ databases">
        <title>Comparative genomics uncovers the prolific and rare metabolic potential of the cyanobacterial genus Moorea.</title>
        <authorList>
            <person name="Leao T."/>
            <person name="Castelao G."/>
            <person name="Korobeynikov A."/>
            <person name="Monroe E.A."/>
            <person name="Podell S."/>
            <person name="Glukhov E."/>
            <person name="Allen E."/>
            <person name="Gerwick W.H."/>
            <person name="Gerwick L."/>
        </authorList>
    </citation>
    <scope>NUCLEOTIDE SEQUENCE [LARGE SCALE GENOMIC DNA]</scope>
    <source>
        <strain evidence="11">PAL-8-15-08-1</strain>
    </source>
</reference>
<dbReference type="PRINTS" id="PR00147">
    <property type="entry name" value="DNAPHOTLYASE"/>
</dbReference>
<keyword evidence="4 6" id="KW-0274">FAD</keyword>
<dbReference type="PROSITE" id="PS00394">
    <property type="entry name" value="DNA_PHOTOLYASES_1_1"/>
    <property type="match status" value="1"/>
</dbReference>
<comment type="cofactor">
    <cofactor evidence="6 8">
        <name>FAD</name>
        <dbReference type="ChEBI" id="CHEBI:57692"/>
    </cofactor>
    <text evidence="6 8">Binds 1 FAD per subunit.</text>
</comment>
<evidence type="ECO:0000256" key="7">
    <source>
        <dbReference type="PIRSR" id="PIRSR602081-2"/>
    </source>
</evidence>
<dbReference type="Gene3D" id="1.25.40.80">
    <property type="match status" value="1"/>
</dbReference>
<evidence type="ECO:0000256" key="3">
    <source>
        <dbReference type="ARBA" id="ARBA00022630"/>
    </source>
</evidence>
<feature type="site" description="Electron transfer via tryptophanyl radical" evidence="7">
    <location>
        <position position="331"/>
    </location>
</feature>
<feature type="site" description="Electron transfer via tryptophanyl radical" evidence="7">
    <location>
        <position position="384"/>
    </location>
</feature>
<dbReference type="PROSITE" id="PS51645">
    <property type="entry name" value="PHR_CRY_ALPHA_BETA"/>
    <property type="match status" value="1"/>
</dbReference>
<dbReference type="InterPro" id="IPR006050">
    <property type="entry name" value="DNA_photolyase_N"/>
</dbReference>
<feature type="site" description="Electron transfer via tryptophanyl radical" evidence="7">
    <location>
        <position position="407"/>
    </location>
</feature>
<evidence type="ECO:0000313" key="11">
    <source>
        <dbReference type="Proteomes" id="UP000177870"/>
    </source>
</evidence>
<gene>
    <name evidence="10" type="ORF">BJP34_06570</name>
</gene>
<comment type="function">
    <text evidence="8">May have a photoreceptor function.</text>
</comment>
<dbReference type="KEGG" id="mpro:BJP34_06570"/>
<dbReference type="SUPFAM" id="SSF52425">
    <property type="entry name" value="Cryptochrome/photolyase, N-terminal domain"/>
    <property type="match status" value="1"/>
</dbReference>
<dbReference type="NCBIfam" id="TIGR02765">
    <property type="entry name" value="crypto_DASH"/>
    <property type="match status" value="1"/>
</dbReference>
<dbReference type="SUPFAM" id="SSF48173">
    <property type="entry name" value="Cryptochrome/photolyase FAD-binding domain"/>
    <property type="match status" value="1"/>
</dbReference>
<accession>A0A1D8U2X1</accession>
<feature type="binding site" evidence="6">
    <location>
        <begin position="260"/>
        <end position="264"/>
    </location>
    <ligand>
        <name>FAD</name>
        <dbReference type="ChEBI" id="CHEBI:57692"/>
    </ligand>
</feature>
<keyword evidence="3 6" id="KW-0285">Flavoprotein</keyword>
<feature type="binding site" evidence="6">
    <location>
        <begin position="300"/>
        <end position="307"/>
    </location>
    <ligand>
        <name>FAD</name>
        <dbReference type="ChEBI" id="CHEBI:57692"/>
    </ligand>
</feature>
<dbReference type="AlphaFoldDB" id="A0A1D8U2X1"/>
<evidence type="ECO:0000313" key="10">
    <source>
        <dbReference type="EMBL" id="AOX04163.1"/>
    </source>
</evidence>
<dbReference type="PANTHER" id="PTHR11455">
    <property type="entry name" value="CRYPTOCHROME"/>
    <property type="match status" value="1"/>
</dbReference>
<dbReference type="EMBL" id="CP017599">
    <property type="protein sequence ID" value="AOX04163.1"/>
    <property type="molecule type" value="Genomic_DNA"/>
</dbReference>
<evidence type="ECO:0000256" key="4">
    <source>
        <dbReference type="ARBA" id="ARBA00022827"/>
    </source>
</evidence>
<feature type="binding site" evidence="6">
    <location>
        <position position="247"/>
    </location>
    <ligand>
        <name>FAD</name>
        <dbReference type="ChEBI" id="CHEBI:57692"/>
    </ligand>
</feature>
<dbReference type="InterPro" id="IPR005101">
    <property type="entry name" value="Cryptochr/Photolyase_FAD-bd"/>
</dbReference>
<keyword evidence="5 8" id="KW-0157">Chromophore</keyword>
<dbReference type="Gene3D" id="1.10.579.10">
    <property type="entry name" value="DNA Cyclobutane Dipyrimidine Photolyase, subunit A, domain 3"/>
    <property type="match status" value="1"/>
</dbReference>
<organism evidence="10 11">
    <name type="scientific">Moorena producens PAL-8-15-08-1</name>
    <dbReference type="NCBI Taxonomy" id="1458985"/>
    <lineage>
        <taxon>Bacteria</taxon>
        <taxon>Bacillati</taxon>
        <taxon>Cyanobacteriota</taxon>
        <taxon>Cyanophyceae</taxon>
        <taxon>Coleofasciculales</taxon>
        <taxon>Coleofasciculaceae</taxon>
        <taxon>Moorena</taxon>
    </lineage>
</organism>
<evidence type="ECO:0000256" key="2">
    <source>
        <dbReference type="ARBA" id="ARBA00017881"/>
    </source>
</evidence>
<evidence type="ECO:0000256" key="8">
    <source>
        <dbReference type="RuleBase" id="RU367151"/>
    </source>
</evidence>
<dbReference type="GO" id="GO:0003677">
    <property type="term" value="F:DNA binding"/>
    <property type="evidence" value="ECO:0007669"/>
    <property type="project" value="TreeGrafter"/>
</dbReference>
<dbReference type="InterPro" id="IPR036155">
    <property type="entry name" value="Crypto/Photolyase_N_sf"/>
</dbReference>
<feature type="domain" description="Photolyase/cryptochrome alpha/beta" evidence="9">
    <location>
        <begin position="4"/>
        <end position="151"/>
    </location>
</feature>
<dbReference type="InterPro" id="IPR002081">
    <property type="entry name" value="Cryptochrome/DNA_photolyase_1"/>
</dbReference>
<dbReference type="STRING" id="1458985.BJP34_06570"/>
<name>A0A1D8U2X1_9CYAN</name>
<dbReference type="GO" id="GO:0003913">
    <property type="term" value="F:DNA photolyase activity"/>
    <property type="evidence" value="ECO:0007669"/>
    <property type="project" value="InterPro"/>
</dbReference>
<dbReference type="GO" id="GO:0071949">
    <property type="term" value="F:FAD binding"/>
    <property type="evidence" value="ECO:0007669"/>
    <property type="project" value="TreeGrafter"/>
</dbReference>
<dbReference type="InterPro" id="IPR018394">
    <property type="entry name" value="DNA_photolyase_1_CS_C"/>
</dbReference>
<dbReference type="GO" id="GO:0000719">
    <property type="term" value="P:photoreactive repair"/>
    <property type="evidence" value="ECO:0007669"/>
    <property type="project" value="TreeGrafter"/>
</dbReference>
<dbReference type="Pfam" id="PF03441">
    <property type="entry name" value="FAD_binding_7"/>
    <property type="match status" value="1"/>
</dbReference>
<dbReference type="Proteomes" id="UP000177870">
    <property type="component" value="Chromosome"/>
</dbReference>
<sequence length="502" mass="57762">MNQKLILIWYRNDLRIHDHEPLYQAVQEKAEIIPLYCFDDRQFGTTSFGFPKTGAFRAQFLLESVADLRNSLRSLNPADLGKSVGSNLGSNLVVRRGLPEQIIPSLAKQLGISAVYYHREVTSEELAVESALKKALAQIGVKVNSFWGSTLFHINELPFGIPHIPEVFTQFRKQLEKSSTVYPSFPTPKSLPPLPKVDVGELPQLAELGLEPPVPDQRAVLQFKGGETAGLARLDHYFWEKDCLKRYKQTRNGMLGADYSSKFSPWLALGCLSPRYIYQQVHEYEIQRAKNDSTYWLVFELLWRDYFRFICAKHGNRVFRQSGLQGVSIPWKVDWKRFDLWTEGMTGFPLVDANMRELTATGFMSNRGRQNVASFLTKNLGINWQMGAEWFESLLIDYDVCSNWGNWNYTAGVGNDARGFRYFNIQKQSKDYDPQGKYVKHWLPELTSVPARKVHEPWTLSSDEQKRYGLRIGVHYPQPVVDLWKSVQQNEKVYNAALSRRS</sequence>
<comment type="similarity">
    <text evidence="1 8">Belongs to the DNA photolyase class-1 family.</text>
</comment>
<feature type="binding site" evidence="6">
    <location>
        <begin position="397"/>
        <end position="399"/>
    </location>
    <ligand>
        <name>FAD</name>
        <dbReference type="ChEBI" id="CHEBI:57692"/>
    </ligand>
</feature>
<protein>
    <recommendedName>
        <fullName evidence="2 8">Cryptochrome DASH</fullName>
    </recommendedName>
</protein>
<comment type="cofactor">
    <cofactor evidence="8">
        <name>(6R)-5,10-methylene-5,6,7,8-tetrahydrofolate</name>
        <dbReference type="ChEBI" id="CHEBI:15636"/>
    </cofactor>
    <text evidence="8">Binds 1 5,10-methenyltetrahydrofolate (MTHF) per subunit.</text>
</comment>
<dbReference type="Pfam" id="PF00875">
    <property type="entry name" value="DNA_photolyase"/>
    <property type="match status" value="1"/>
</dbReference>
<proteinExistence type="inferred from homology"/>
<evidence type="ECO:0000256" key="1">
    <source>
        <dbReference type="ARBA" id="ARBA00005862"/>
    </source>
</evidence>
<dbReference type="InterPro" id="IPR014729">
    <property type="entry name" value="Rossmann-like_a/b/a_fold"/>
</dbReference>
<dbReference type="InterPro" id="IPR014133">
    <property type="entry name" value="Cry_DASH"/>
</dbReference>
<dbReference type="InterPro" id="IPR036134">
    <property type="entry name" value="Crypto/Photolyase_FAD-like_sf"/>
</dbReference>